<protein>
    <recommendedName>
        <fullName evidence="7">Cell filamentation protein Fic</fullName>
    </recommendedName>
</protein>
<evidence type="ECO:0000313" key="1">
    <source>
        <dbReference type="EMBL" id="ODM01924.1"/>
    </source>
</evidence>
<evidence type="ECO:0000313" key="6">
    <source>
        <dbReference type="Proteomes" id="UP000094869"/>
    </source>
</evidence>
<evidence type="ECO:0008006" key="7">
    <source>
        <dbReference type="Google" id="ProtNLM"/>
    </source>
</evidence>
<dbReference type="EMBL" id="MEHD01000008">
    <property type="protein sequence ID" value="ODR61052.1"/>
    <property type="molecule type" value="Genomic_DNA"/>
</dbReference>
<accession>A0A1E3UAI4</accession>
<dbReference type="PANTHER" id="PTHR35810:SF1">
    <property type="entry name" value="CYTOPLASMIC PROTEIN"/>
    <property type="match status" value="1"/>
</dbReference>
<evidence type="ECO:0000313" key="2">
    <source>
        <dbReference type="EMBL" id="ODR45442.1"/>
    </source>
</evidence>
<reference evidence="3 6" key="2">
    <citation type="submission" date="2016-08" db="EMBL/GenBank/DDBJ databases">
        <title>Characterization of Isolates of Eisenbergiella tayi Derived from Blood Cultures, Using Whole Genome Sequencing.</title>
        <authorList>
            <person name="Bernier A.-M."/>
            <person name="Burdz T."/>
            <person name="Wiebe D."/>
            <person name="Bernard K."/>
        </authorList>
    </citation>
    <scope>NUCLEOTIDE SEQUENCE [LARGE SCALE GENOMIC DNA]</scope>
    <source>
        <strain evidence="3 6">NML120146</strain>
    </source>
</reference>
<dbReference type="AlphaFoldDB" id="A0A1E3UAI4"/>
<keyword evidence="6" id="KW-1185">Reference proteome</keyword>
<dbReference type="PANTHER" id="PTHR35810">
    <property type="entry name" value="CYTOPLASMIC PROTEIN-RELATED"/>
    <property type="match status" value="1"/>
</dbReference>
<evidence type="ECO:0000313" key="4">
    <source>
        <dbReference type="Proteomes" id="UP000094067"/>
    </source>
</evidence>
<dbReference type="Proteomes" id="UP000094067">
    <property type="component" value="Unassembled WGS sequence"/>
</dbReference>
<reference evidence="1 4" key="1">
    <citation type="submission" date="2016-07" db="EMBL/GenBank/DDBJ databases">
        <title>Characterization of isolates of Eisenbergiella tayi derived from blood cultures, using whole genome sequencing.</title>
        <authorList>
            <person name="Burdz T."/>
            <person name="Wiebe D."/>
            <person name="Huynh C."/>
            <person name="Bernard K."/>
        </authorList>
    </citation>
    <scope>NUCLEOTIDE SEQUENCE [LARGE SCALE GENOMIC DNA]</scope>
    <source>
        <strain evidence="1 4">NML 110608</strain>
    </source>
</reference>
<dbReference type="RefSeq" id="WP_069155180.1">
    <property type="nucleotide sequence ID" value="NZ_DBFYTW010000081.1"/>
</dbReference>
<dbReference type="EMBL" id="MCGH01000005">
    <property type="protein sequence ID" value="ODM01924.1"/>
    <property type="molecule type" value="Genomic_DNA"/>
</dbReference>
<sequence length="78" mass="9188">MADDNTILIYQDENEITKISVRFADEDLWLTQNQLAEIYDTTQQNISQHIEGIYQDKELDRKATNKKFLLVRNENVGK</sequence>
<evidence type="ECO:0000313" key="5">
    <source>
        <dbReference type="Proteomes" id="UP000094271"/>
    </source>
</evidence>
<dbReference type="PATRIC" id="fig|1432052.4.peg.6555"/>
<dbReference type="Proteomes" id="UP000094271">
    <property type="component" value="Unassembled WGS sequence"/>
</dbReference>
<comment type="caution">
    <text evidence="2">The sequence shown here is derived from an EMBL/GenBank/DDBJ whole genome shotgun (WGS) entry which is preliminary data.</text>
</comment>
<dbReference type="EMBL" id="MEHA01000027">
    <property type="protein sequence ID" value="ODR45442.1"/>
    <property type="molecule type" value="Genomic_DNA"/>
</dbReference>
<organism evidence="2 5">
    <name type="scientific">Eisenbergiella tayi</name>
    <dbReference type="NCBI Taxonomy" id="1432052"/>
    <lineage>
        <taxon>Bacteria</taxon>
        <taxon>Bacillati</taxon>
        <taxon>Bacillota</taxon>
        <taxon>Clostridia</taxon>
        <taxon>Lachnospirales</taxon>
        <taxon>Lachnospiraceae</taxon>
        <taxon>Eisenbergiella</taxon>
    </lineage>
</organism>
<gene>
    <name evidence="2" type="ORF">BEI59_27280</name>
    <name evidence="1" type="ORF">BEI61_05923</name>
    <name evidence="3" type="ORF">BEI63_02860</name>
</gene>
<evidence type="ECO:0000313" key="3">
    <source>
        <dbReference type="EMBL" id="ODR61052.1"/>
    </source>
</evidence>
<reference evidence="2 5" key="3">
    <citation type="submission" date="2016-08" db="EMBL/GenBank/DDBJ databases">
        <authorList>
            <person name="Seilhamer J.J."/>
        </authorList>
    </citation>
    <scope>NUCLEOTIDE SEQUENCE [LARGE SCALE GENOMIC DNA]</scope>
    <source>
        <strain evidence="2 5">NML150140-1</strain>
    </source>
</reference>
<proteinExistence type="predicted"/>
<dbReference type="Proteomes" id="UP000094869">
    <property type="component" value="Unassembled WGS sequence"/>
</dbReference>
<name>A0A1E3UAI4_9FIRM</name>